<evidence type="ECO:0000256" key="2">
    <source>
        <dbReference type="ARBA" id="ARBA00023125"/>
    </source>
</evidence>
<reference evidence="5 6" key="1">
    <citation type="submission" date="2017-02" db="EMBL/GenBank/DDBJ databases">
        <authorList>
            <person name="Peterson S.W."/>
        </authorList>
    </citation>
    <scope>NUCLEOTIDE SEQUENCE [LARGE SCALE GENOMIC DNA]</scope>
    <source>
        <strain evidence="5 6">ATCC 700135</strain>
    </source>
</reference>
<evidence type="ECO:0000256" key="3">
    <source>
        <dbReference type="ARBA" id="ARBA00023163"/>
    </source>
</evidence>
<dbReference type="InterPro" id="IPR010982">
    <property type="entry name" value="Lambda_DNA-bd_dom_sf"/>
</dbReference>
<dbReference type="SUPFAM" id="SSF51306">
    <property type="entry name" value="LexA/Signal peptidase"/>
    <property type="match status" value="1"/>
</dbReference>
<accession>A0A1T4KIH9</accession>
<protein>
    <submittedName>
        <fullName evidence="5">Bacteriophage CI repressor helix-turn-helix domain-containing protein</fullName>
    </submittedName>
</protein>
<keyword evidence="2" id="KW-0238">DNA-binding</keyword>
<evidence type="ECO:0000313" key="6">
    <source>
        <dbReference type="Proteomes" id="UP000189956"/>
    </source>
</evidence>
<dbReference type="PANTHER" id="PTHR40661">
    <property type="match status" value="1"/>
</dbReference>
<name>A0A1T4KIH9_PORCN</name>
<evidence type="ECO:0000313" key="5">
    <source>
        <dbReference type="EMBL" id="SJZ42201.1"/>
    </source>
</evidence>
<sequence length="244" mass="28017">MANNITADVSLNIKEIIDYYKLKNFSEFAKIIGVSDDLLSKWRKRNSYDIDRIVDKFPGISTTWLLTGEGDMLISEESNILKDGKELDEEDYRKAIAIGLPLIPEREAAFRGGDIGEVNLSSPIVSYWYIPNIPKNSEIITVYGNSMDPRIPSGSRIAICPYSFRIDEPTAIEFGRIFAVVLEDRTTGEYRSFVKYLRRHTDKALEKKYWVARSENQEEYDDFEVEISQVRGLYVVESIISMAR</sequence>
<dbReference type="CDD" id="cd06529">
    <property type="entry name" value="S24_LexA-like"/>
    <property type="match status" value="1"/>
</dbReference>
<dbReference type="InterPro" id="IPR039418">
    <property type="entry name" value="LexA-like"/>
</dbReference>
<keyword evidence="3" id="KW-0804">Transcription</keyword>
<dbReference type="Gene3D" id="1.10.260.40">
    <property type="entry name" value="lambda repressor-like DNA-binding domains"/>
    <property type="match status" value="1"/>
</dbReference>
<dbReference type="Proteomes" id="UP000189956">
    <property type="component" value="Unassembled WGS sequence"/>
</dbReference>
<dbReference type="AlphaFoldDB" id="A0A1T4KIH9"/>
<organism evidence="5 6">
    <name type="scientific">Porphyromonas cangingivalis</name>
    <dbReference type="NCBI Taxonomy" id="36874"/>
    <lineage>
        <taxon>Bacteria</taxon>
        <taxon>Pseudomonadati</taxon>
        <taxon>Bacteroidota</taxon>
        <taxon>Bacteroidia</taxon>
        <taxon>Bacteroidales</taxon>
        <taxon>Porphyromonadaceae</taxon>
        <taxon>Porphyromonas</taxon>
    </lineage>
</organism>
<evidence type="ECO:0000256" key="1">
    <source>
        <dbReference type="ARBA" id="ARBA00023015"/>
    </source>
</evidence>
<dbReference type="EMBL" id="FUWL01000005">
    <property type="protein sequence ID" value="SJZ42201.1"/>
    <property type="molecule type" value="Genomic_DNA"/>
</dbReference>
<dbReference type="InterPro" id="IPR010744">
    <property type="entry name" value="Phage_CI_N"/>
</dbReference>
<feature type="domain" description="Bacteriophage CI repressor N-terminal" evidence="4">
    <location>
        <begin position="13"/>
        <end position="72"/>
    </location>
</feature>
<dbReference type="Pfam" id="PF07022">
    <property type="entry name" value="Phage_CI_repr"/>
    <property type="match status" value="1"/>
</dbReference>
<dbReference type="Gene3D" id="2.10.109.10">
    <property type="entry name" value="Umud Fragment, subunit A"/>
    <property type="match status" value="1"/>
</dbReference>
<dbReference type="GO" id="GO:0045892">
    <property type="term" value="P:negative regulation of DNA-templated transcription"/>
    <property type="evidence" value="ECO:0007669"/>
    <property type="project" value="InterPro"/>
</dbReference>
<keyword evidence="1" id="KW-0805">Transcription regulation</keyword>
<dbReference type="GO" id="GO:0003677">
    <property type="term" value="F:DNA binding"/>
    <property type="evidence" value="ECO:0007669"/>
    <property type="project" value="UniProtKB-KW"/>
</dbReference>
<gene>
    <name evidence="5" type="ORF">SAMN02745205_00746</name>
</gene>
<proteinExistence type="predicted"/>
<dbReference type="InterPro" id="IPR036286">
    <property type="entry name" value="LexA/Signal_pep-like_sf"/>
</dbReference>
<dbReference type="PANTHER" id="PTHR40661:SF3">
    <property type="entry name" value="FELS-1 PROPHAGE TRANSCRIPTIONAL REGULATOR"/>
    <property type="match status" value="1"/>
</dbReference>
<evidence type="ECO:0000259" key="4">
    <source>
        <dbReference type="Pfam" id="PF07022"/>
    </source>
</evidence>